<gene>
    <name evidence="1" type="ORF">DPMN_136661</name>
</gene>
<reference evidence="1" key="2">
    <citation type="submission" date="2020-11" db="EMBL/GenBank/DDBJ databases">
        <authorList>
            <person name="McCartney M.A."/>
            <person name="Auch B."/>
            <person name="Kono T."/>
            <person name="Mallez S."/>
            <person name="Becker A."/>
            <person name="Gohl D.M."/>
            <person name="Silverstein K.A.T."/>
            <person name="Koren S."/>
            <person name="Bechman K.B."/>
            <person name="Herman A."/>
            <person name="Abrahante J.E."/>
            <person name="Garbe J."/>
        </authorList>
    </citation>
    <scope>NUCLEOTIDE SEQUENCE</scope>
    <source>
        <strain evidence="1">Duluth1</strain>
        <tissue evidence="1">Whole animal</tissue>
    </source>
</reference>
<reference evidence="1" key="1">
    <citation type="journal article" date="2019" name="bioRxiv">
        <title>The Genome of the Zebra Mussel, Dreissena polymorpha: A Resource for Invasive Species Research.</title>
        <authorList>
            <person name="McCartney M.A."/>
            <person name="Auch B."/>
            <person name="Kono T."/>
            <person name="Mallez S."/>
            <person name="Zhang Y."/>
            <person name="Obille A."/>
            <person name="Becker A."/>
            <person name="Abrahante J.E."/>
            <person name="Garbe J."/>
            <person name="Badalamenti J.P."/>
            <person name="Herman A."/>
            <person name="Mangelson H."/>
            <person name="Liachko I."/>
            <person name="Sullivan S."/>
            <person name="Sone E.D."/>
            <person name="Koren S."/>
            <person name="Silverstein K.A.T."/>
            <person name="Beckman K.B."/>
            <person name="Gohl D.M."/>
        </authorList>
    </citation>
    <scope>NUCLEOTIDE SEQUENCE</scope>
    <source>
        <strain evidence="1">Duluth1</strain>
        <tissue evidence="1">Whole animal</tissue>
    </source>
</reference>
<protein>
    <submittedName>
        <fullName evidence="1">Uncharacterized protein</fullName>
    </submittedName>
</protein>
<evidence type="ECO:0000313" key="2">
    <source>
        <dbReference type="Proteomes" id="UP000828390"/>
    </source>
</evidence>
<dbReference type="Proteomes" id="UP000828390">
    <property type="component" value="Unassembled WGS sequence"/>
</dbReference>
<comment type="caution">
    <text evidence="1">The sequence shown here is derived from an EMBL/GenBank/DDBJ whole genome shotgun (WGS) entry which is preliminary data.</text>
</comment>
<dbReference type="EMBL" id="JAIWYP010000006">
    <property type="protein sequence ID" value="KAH3808308.1"/>
    <property type="molecule type" value="Genomic_DNA"/>
</dbReference>
<proteinExistence type="predicted"/>
<name>A0A9D4JGX9_DREPO</name>
<accession>A0A9D4JGX9</accession>
<keyword evidence="2" id="KW-1185">Reference proteome</keyword>
<evidence type="ECO:0000313" key="1">
    <source>
        <dbReference type="EMBL" id="KAH3808308.1"/>
    </source>
</evidence>
<organism evidence="1 2">
    <name type="scientific">Dreissena polymorpha</name>
    <name type="common">Zebra mussel</name>
    <name type="synonym">Mytilus polymorpha</name>
    <dbReference type="NCBI Taxonomy" id="45954"/>
    <lineage>
        <taxon>Eukaryota</taxon>
        <taxon>Metazoa</taxon>
        <taxon>Spiralia</taxon>
        <taxon>Lophotrochozoa</taxon>
        <taxon>Mollusca</taxon>
        <taxon>Bivalvia</taxon>
        <taxon>Autobranchia</taxon>
        <taxon>Heteroconchia</taxon>
        <taxon>Euheterodonta</taxon>
        <taxon>Imparidentia</taxon>
        <taxon>Neoheterodontei</taxon>
        <taxon>Myida</taxon>
        <taxon>Dreissenoidea</taxon>
        <taxon>Dreissenidae</taxon>
        <taxon>Dreissena</taxon>
    </lineage>
</organism>
<dbReference type="AlphaFoldDB" id="A0A9D4JGX9"/>
<sequence>MCVYFPDNNLDNIEQNFSDWSDDSADDILNRPGEAVSAIEHLILSALEPNFEGLCKQFGPR</sequence>